<organism evidence="1 2">
    <name type="scientific">Streptomyces stephensoniae</name>
    <dbReference type="NCBI Taxonomy" id="3375367"/>
    <lineage>
        <taxon>Bacteria</taxon>
        <taxon>Bacillati</taxon>
        <taxon>Actinomycetota</taxon>
        <taxon>Actinomycetes</taxon>
        <taxon>Kitasatosporales</taxon>
        <taxon>Streptomycetaceae</taxon>
        <taxon>Streptomyces</taxon>
    </lineage>
</organism>
<sequence length="125" mass="14026">MLDLTETPLQMTERLYGKLQRRRHAASKWSKAYEGERPLLFASPEFSTQTGGLFDEFSDNWCAVVPDATVERLMPIGFRLEDGSIDKDAGKAWKRSEADVEIGLALLEALITGRSYALVWNNDGS</sequence>
<keyword evidence="2" id="KW-1185">Reference proteome</keyword>
<comment type="caution">
    <text evidence="1">The sequence shown here is derived from an EMBL/GenBank/DDBJ whole genome shotgun (WGS) entry which is preliminary data.</text>
</comment>
<dbReference type="RefSeq" id="WP_311604668.1">
    <property type="nucleotide sequence ID" value="NZ_JAVRFG010000042.1"/>
</dbReference>
<protein>
    <submittedName>
        <fullName evidence="1">Uncharacterized protein</fullName>
    </submittedName>
</protein>
<reference evidence="2" key="1">
    <citation type="submission" date="2023-07" db="EMBL/GenBank/DDBJ databases">
        <title>30 novel species of actinomycetes from the DSMZ collection.</title>
        <authorList>
            <person name="Nouioui I."/>
        </authorList>
    </citation>
    <scope>NUCLEOTIDE SEQUENCE [LARGE SCALE GENOMIC DNA]</scope>
    <source>
        <strain evidence="2">DSM 40932</strain>
    </source>
</reference>
<proteinExistence type="predicted"/>
<dbReference type="Proteomes" id="UP001180556">
    <property type="component" value="Unassembled WGS sequence"/>
</dbReference>
<dbReference type="EMBL" id="JAVRFG010000042">
    <property type="protein sequence ID" value="MDT0494002.1"/>
    <property type="molecule type" value="Genomic_DNA"/>
</dbReference>
<accession>A0ABU2W820</accession>
<name>A0ABU2W820_9ACTN</name>
<evidence type="ECO:0000313" key="1">
    <source>
        <dbReference type="EMBL" id="MDT0494002.1"/>
    </source>
</evidence>
<evidence type="ECO:0000313" key="2">
    <source>
        <dbReference type="Proteomes" id="UP001180556"/>
    </source>
</evidence>
<gene>
    <name evidence="1" type="ORF">RM717_26205</name>
</gene>